<accession>A0A0G4EXT9</accession>
<dbReference type="SMART" id="SM00320">
    <property type="entry name" value="WD40"/>
    <property type="match status" value="4"/>
</dbReference>
<evidence type="ECO:0000313" key="4">
    <source>
        <dbReference type="Proteomes" id="UP000041254"/>
    </source>
</evidence>
<dbReference type="InterPro" id="IPR036322">
    <property type="entry name" value="WD40_repeat_dom_sf"/>
</dbReference>
<feature type="compositionally biased region" description="Gly residues" evidence="2">
    <location>
        <begin position="1598"/>
        <end position="1612"/>
    </location>
</feature>
<organism evidence="3 4">
    <name type="scientific">Vitrella brassicaformis (strain CCMP3155)</name>
    <dbReference type="NCBI Taxonomy" id="1169540"/>
    <lineage>
        <taxon>Eukaryota</taxon>
        <taxon>Sar</taxon>
        <taxon>Alveolata</taxon>
        <taxon>Colpodellida</taxon>
        <taxon>Vitrellaceae</taxon>
        <taxon>Vitrella</taxon>
    </lineage>
</organism>
<protein>
    <submittedName>
        <fullName evidence="3">Uncharacterized protein</fullName>
    </submittedName>
</protein>
<dbReference type="VEuPathDB" id="CryptoDB:Vbra_21068"/>
<feature type="compositionally biased region" description="Polar residues" evidence="2">
    <location>
        <begin position="1302"/>
        <end position="1319"/>
    </location>
</feature>
<feature type="compositionally biased region" description="Low complexity" evidence="2">
    <location>
        <begin position="1395"/>
        <end position="1405"/>
    </location>
</feature>
<evidence type="ECO:0000256" key="1">
    <source>
        <dbReference type="PROSITE-ProRule" id="PRU00221"/>
    </source>
</evidence>
<dbReference type="PANTHER" id="PTHR44099:SF4">
    <property type="entry name" value="RABCONNECTIN-3B, ISOFORM A"/>
    <property type="match status" value="1"/>
</dbReference>
<evidence type="ECO:0000256" key="2">
    <source>
        <dbReference type="SAM" id="MobiDB-lite"/>
    </source>
</evidence>
<keyword evidence="1" id="KW-0853">WD repeat</keyword>
<dbReference type="InParanoid" id="A0A0G4EXT9"/>
<feature type="region of interest" description="Disordered" evidence="2">
    <location>
        <begin position="465"/>
        <end position="564"/>
    </location>
</feature>
<dbReference type="Gene3D" id="2.130.10.10">
    <property type="entry name" value="YVTN repeat-like/Quinoprotein amine dehydrogenase"/>
    <property type="match status" value="2"/>
</dbReference>
<dbReference type="OrthoDB" id="10268105at2759"/>
<feature type="compositionally biased region" description="Pro residues" evidence="2">
    <location>
        <begin position="469"/>
        <end position="478"/>
    </location>
</feature>
<feature type="compositionally biased region" description="Pro residues" evidence="2">
    <location>
        <begin position="1325"/>
        <end position="1341"/>
    </location>
</feature>
<dbReference type="InterPro" id="IPR015943">
    <property type="entry name" value="WD40/YVTN_repeat-like_dom_sf"/>
</dbReference>
<evidence type="ECO:0000313" key="3">
    <source>
        <dbReference type="EMBL" id="CEM03220.1"/>
    </source>
</evidence>
<keyword evidence="4" id="KW-1185">Reference proteome</keyword>
<feature type="compositionally biased region" description="Basic and acidic residues" evidence="2">
    <location>
        <begin position="1413"/>
        <end position="1425"/>
    </location>
</feature>
<feature type="region of interest" description="Disordered" evidence="2">
    <location>
        <begin position="1759"/>
        <end position="1786"/>
    </location>
</feature>
<feature type="region of interest" description="Disordered" evidence="2">
    <location>
        <begin position="417"/>
        <end position="439"/>
    </location>
</feature>
<dbReference type="SUPFAM" id="SSF50978">
    <property type="entry name" value="WD40 repeat-like"/>
    <property type="match status" value="2"/>
</dbReference>
<sequence>MSGSSDVWLACTIWPDIEAEQSITCATFHPSHVKLATGCTSGHIYLWTVSIGHSQAAQGDSADAADAECVGIRRFIPRHVLVPDWTGPCGVHDVAFSSCPTPLFTGCSEDVVISLHEDGAARVWSDNDGRCLAILRDRIPFKAKCVRVFPAPYTHFLLLSDGLSLCVFDLWSQSLLCHLVTDSLPLSSIAVPTAPAPQPALAAALSVKGKVFCWDLDKAAATRLVRPPKDGELFRIPMGIERGAGAADKDKKGGGGGGDGIGVDGTGGAGAAMKLKATFTSDALEHDKKQEDDFLAFAGRSLGVTDDDSATRFPPAVTGAGRGASRCHRIALSKHFLVAVGHSRIVIWRKQPPAPTPSGKRGNGSSGDVTFVLQPFIDLFCPDMPKRTGGGPLISAGAAGGWEGAQLLYVEGTATSELRDEDSTGADADAPASRSRPPSSLSAWKLLLAAWTSSGACYTYCLSQTNPPATAPTRPPTSTPSSRRQIDTYVNPPSRQKSPLRPRAADDSTTASSDTPTPLQRPKGTSDSELVSPSLLTTLPEAISGGGEGEAGGGTGEAAPSDPGSAYPVGPCFIALQGQRWRKSSTSAAPVYSIGLWAVTESLPDVVQVWMAGQGQGQETRCSPAAPPARWSMQTLPLRKIWQLPQRKRAGVQSIFFPRESPLLPHQQTADAVSTARRSLSSCILEAEHRVFLVQSFSDGAIAAVRLNALSKDRSEFLRKTHHHDEGDGYVDSSGEVHPHHPHLHVRWSIDSNGDEVVQQQPQHDEAVDDSDQPPDVDPSQPYFSVFHLKTPYRRQSPAPSPPAAPQPAICVLRALASSLLIGGTTSGDLCWWNMPDFTLTGFHPACHATSVIALHRVYLAPSGAGGSSMRQPHGSHGQWRCDPSKVLSIDASNHMCVLDTSQAAHVYNHHNPHHHGRSTAPEAALLWTAKWTADDRPARGARRHMQQLHGGTILCQISRRSGCMASDVRRVVLDLQTDLLAIFTSVAAYVWHLPSGTFERRVDLAPVAPLGGLGRPTEAWTFPSNVAALAAHTQPHISHTSFGLAITDLRLPAALPRTTSTSSGDGGRGEVSEQLYVASAGVLLLPVAEFIHAMTSQVQHLKEEAGHSSGGAKGLHMHHSYTDRLEWILSAFPLLSLFFPWHLSSSCDEQVQQHLPFLTLPCCPVTLAVVGVDFTLSIPLPPVLSQFDALADTKTLPPISGPLPPKPASGQGGAGVEGRHLSAESAAPTLPPRVRRASVVAHEDERPRRLGRPVGDLKTKTVLDVSPMRARRRRDDGRDDGEAPTVEPVKASRRYVVGTAQYGSPSSRGRVIVSSSPSAEPLHAPSPLPYPAPPVPPSVSPQPTVIKITDHSQSLHTSAGPSIAPSGDESSPELVAAQDLPPKPPAFRRKSDSATDAAKSALAAGRHVVPPHRGDQQEIDHEGDGEGEDDADGTVDFAKAMQEAAQGRGLERGREMKQQGGEEDEPFPQPHMPPPTASPSYVDAARATSSEASGVVHKTHGILKRGGVGDVSQRSIGSALQFVPTLYPPQVPPWDGGVMLSDLLSGHMSALLAISFDTLFVHLFGNRRIPSLVVGPASLPWLRELMMREILGAGAGGKGRGGAGGGGGGAEQDGEYHHGSGGKRRDPRPKGAMPSLILLAHILLQTRFSALRKSAKMALRRAVRLSDSEILKETMRNSFEVVAALAVVAAGGSSQRPLPMIWSDQHHDFRVRTDDAALTFLAVVGYERPEQYGRPPSLGTPIVTQALLRIMFSSTHTQAPLPSHMQHPSHAHTHDSQQQQQVQPPPNRTIVTYLSCEFFALAFSFLWRHALPTATNKQGIHLQSLSSIAGGDGATPAQSPNMKDLSSVAASAVRRDFGDRDALQNRSAEEGELFTLSLRVLGLSQQPVYATPCLSILQQIGTQDPSLLIAAMGAAARRLDLGAPYANSALLVLVRFVNNFPQKVLPWLPTLTEAVLRCLEPSDPVLRRSSLSAATSALFELVKTFPMVTFHQITQRFAVGTTTGLIVIYDLRTATKWRILEGHTGRVSCLAFSEDGNHLASYSAGDRSIRTWQCGSTGFFGGLLGMSGKCLKAHSLPATKVAGVFNSPVHQLQTISLSWTARNELRLVREDGRLYILRM</sequence>
<feature type="region of interest" description="Disordered" evidence="2">
    <location>
        <begin position="1598"/>
        <end position="1631"/>
    </location>
</feature>
<dbReference type="STRING" id="1169540.A0A0G4EXT9"/>
<feature type="region of interest" description="Disordered" evidence="2">
    <location>
        <begin position="1445"/>
        <end position="1482"/>
    </location>
</feature>
<feature type="compositionally biased region" description="Gly residues" evidence="2">
    <location>
        <begin position="544"/>
        <end position="556"/>
    </location>
</feature>
<feature type="repeat" description="WD" evidence="1">
    <location>
        <begin position="2021"/>
        <end position="2054"/>
    </location>
</feature>
<dbReference type="Proteomes" id="UP000041254">
    <property type="component" value="Unassembled WGS sequence"/>
</dbReference>
<dbReference type="InterPro" id="IPR001680">
    <property type="entry name" value="WD40_rpt"/>
</dbReference>
<feature type="compositionally biased region" description="Pro residues" evidence="2">
    <location>
        <begin position="1468"/>
        <end position="1478"/>
    </location>
</feature>
<dbReference type="EMBL" id="CDMY01000336">
    <property type="protein sequence ID" value="CEM03220.1"/>
    <property type="molecule type" value="Genomic_DNA"/>
</dbReference>
<dbReference type="PROSITE" id="PS50294">
    <property type="entry name" value="WD_REPEATS_REGION"/>
    <property type="match status" value="1"/>
</dbReference>
<proteinExistence type="predicted"/>
<dbReference type="InterPro" id="IPR049916">
    <property type="entry name" value="WDR72-like"/>
</dbReference>
<feature type="region of interest" description="Disordered" evidence="2">
    <location>
        <begin position="755"/>
        <end position="781"/>
    </location>
</feature>
<feature type="compositionally biased region" description="Polar residues" evidence="2">
    <location>
        <begin position="523"/>
        <end position="537"/>
    </location>
</feature>
<feature type="compositionally biased region" description="Low complexity" evidence="2">
    <location>
        <begin position="426"/>
        <end position="439"/>
    </location>
</feature>
<reference evidence="3 4" key="1">
    <citation type="submission" date="2014-11" db="EMBL/GenBank/DDBJ databases">
        <authorList>
            <person name="Zhu J."/>
            <person name="Qi W."/>
            <person name="Song R."/>
        </authorList>
    </citation>
    <scope>NUCLEOTIDE SEQUENCE [LARGE SCALE GENOMIC DNA]</scope>
</reference>
<dbReference type="PROSITE" id="PS50082">
    <property type="entry name" value="WD_REPEATS_2"/>
    <property type="match status" value="1"/>
</dbReference>
<feature type="region of interest" description="Disordered" evidence="2">
    <location>
        <begin position="1197"/>
        <end position="1433"/>
    </location>
</feature>
<dbReference type="PANTHER" id="PTHR44099">
    <property type="entry name" value="RABCONNECTIN-3B, ISOFORM A"/>
    <property type="match status" value="1"/>
</dbReference>
<feature type="compositionally biased region" description="Polar residues" evidence="2">
    <location>
        <begin position="1352"/>
        <end position="1361"/>
    </location>
</feature>
<name>A0A0G4EXT9_VITBC</name>
<gene>
    <name evidence="3" type="ORF">Vbra_21068</name>
</gene>
<dbReference type="GO" id="GO:0005737">
    <property type="term" value="C:cytoplasm"/>
    <property type="evidence" value="ECO:0007669"/>
    <property type="project" value="TreeGrafter"/>
</dbReference>
<dbReference type="Pfam" id="PF00400">
    <property type="entry name" value="WD40"/>
    <property type="match status" value="2"/>
</dbReference>